<evidence type="ECO:0000313" key="1">
    <source>
        <dbReference type="EMBL" id="KAI3816681.1"/>
    </source>
</evidence>
<keyword evidence="2" id="KW-1185">Reference proteome</keyword>
<organism evidence="1 2">
    <name type="scientific">Smallanthus sonchifolius</name>
    <dbReference type="NCBI Taxonomy" id="185202"/>
    <lineage>
        <taxon>Eukaryota</taxon>
        <taxon>Viridiplantae</taxon>
        <taxon>Streptophyta</taxon>
        <taxon>Embryophyta</taxon>
        <taxon>Tracheophyta</taxon>
        <taxon>Spermatophyta</taxon>
        <taxon>Magnoliopsida</taxon>
        <taxon>eudicotyledons</taxon>
        <taxon>Gunneridae</taxon>
        <taxon>Pentapetalae</taxon>
        <taxon>asterids</taxon>
        <taxon>campanulids</taxon>
        <taxon>Asterales</taxon>
        <taxon>Asteraceae</taxon>
        <taxon>Asteroideae</taxon>
        <taxon>Heliantheae alliance</taxon>
        <taxon>Millerieae</taxon>
        <taxon>Smallanthus</taxon>
    </lineage>
</organism>
<reference evidence="1 2" key="2">
    <citation type="journal article" date="2022" name="Mol. Ecol. Resour.">
        <title>The genomes of chicory, endive, great burdock and yacon provide insights into Asteraceae paleo-polyploidization history and plant inulin production.</title>
        <authorList>
            <person name="Fan W."/>
            <person name="Wang S."/>
            <person name="Wang H."/>
            <person name="Wang A."/>
            <person name="Jiang F."/>
            <person name="Liu H."/>
            <person name="Zhao H."/>
            <person name="Xu D."/>
            <person name="Zhang Y."/>
        </authorList>
    </citation>
    <scope>NUCLEOTIDE SEQUENCE [LARGE SCALE GENOMIC DNA]</scope>
    <source>
        <strain evidence="2">cv. Yunnan</strain>
        <tissue evidence="1">Leaves</tissue>
    </source>
</reference>
<name>A0ACB9J967_9ASTR</name>
<proteinExistence type="predicted"/>
<protein>
    <submittedName>
        <fullName evidence="1">Uncharacterized protein</fullName>
    </submittedName>
</protein>
<reference evidence="2" key="1">
    <citation type="journal article" date="2022" name="Mol. Ecol. Resour.">
        <title>The genomes of chicory, endive, great burdock and yacon provide insights into Asteraceae palaeo-polyploidization history and plant inulin production.</title>
        <authorList>
            <person name="Fan W."/>
            <person name="Wang S."/>
            <person name="Wang H."/>
            <person name="Wang A."/>
            <person name="Jiang F."/>
            <person name="Liu H."/>
            <person name="Zhao H."/>
            <person name="Xu D."/>
            <person name="Zhang Y."/>
        </authorList>
    </citation>
    <scope>NUCLEOTIDE SEQUENCE [LARGE SCALE GENOMIC DNA]</scope>
    <source>
        <strain evidence="2">cv. Yunnan</strain>
    </source>
</reference>
<dbReference type="EMBL" id="CM042022">
    <property type="protein sequence ID" value="KAI3816681.1"/>
    <property type="molecule type" value="Genomic_DNA"/>
</dbReference>
<evidence type="ECO:0000313" key="2">
    <source>
        <dbReference type="Proteomes" id="UP001056120"/>
    </source>
</evidence>
<accession>A0ACB9J967</accession>
<comment type="caution">
    <text evidence="1">The sequence shown here is derived from an EMBL/GenBank/DDBJ whole genome shotgun (WGS) entry which is preliminary data.</text>
</comment>
<gene>
    <name evidence="1" type="ORF">L1987_16384</name>
</gene>
<dbReference type="Proteomes" id="UP001056120">
    <property type="component" value="Linkage Group LG05"/>
</dbReference>
<sequence>MAGKTYMMKTYSTNTTNTIPAQRGGYEHEPKHPVNRYAVETKTLERVRSPAAGYTDFVGSPSKLELLNEYVHSPSVSVSPNAPKNHYDDYKPKSEDSVYYSPRADPRRRGVLDDLSMRAQPFEPQRRYSRPAFVAKPNDARHNFTNKGSTWY</sequence>